<evidence type="ECO:0000313" key="4">
    <source>
        <dbReference type="Proteomes" id="UP000623608"/>
    </source>
</evidence>
<feature type="region of interest" description="Disordered" evidence="1">
    <location>
        <begin position="1"/>
        <end position="20"/>
    </location>
</feature>
<proteinExistence type="predicted"/>
<dbReference type="EMBL" id="BOMY01000055">
    <property type="protein sequence ID" value="GIF26008.1"/>
    <property type="molecule type" value="Genomic_DNA"/>
</dbReference>
<keyword evidence="4" id="KW-1185">Reference proteome</keyword>
<dbReference type="InterPro" id="IPR050834">
    <property type="entry name" value="Glycosyltransf_2"/>
</dbReference>
<dbReference type="CDD" id="cd00761">
    <property type="entry name" value="Glyco_tranf_GTA_type"/>
    <property type="match status" value="1"/>
</dbReference>
<dbReference type="AlphaFoldDB" id="A0A919NX84"/>
<protein>
    <recommendedName>
        <fullName evidence="2">Glycosyltransferase 2-like domain-containing protein</fullName>
    </recommendedName>
</protein>
<dbReference type="PANTHER" id="PTHR43685:SF14">
    <property type="entry name" value="GLYCOSYLTRANSFERASE 2-LIKE DOMAIN-CONTAINING PROTEIN"/>
    <property type="match status" value="1"/>
</dbReference>
<dbReference type="Pfam" id="PF00535">
    <property type="entry name" value="Glycos_transf_2"/>
    <property type="match status" value="1"/>
</dbReference>
<evidence type="ECO:0000313" key="3">
    <source>
        <dbReference type="EMBL" id="GIF26008.1"/>
    </source>
</evidence>
<dbReference type="PANTHER" id="PTHR43685">
    <property type="entry name" value="GLYCOSYLTRANSFERASE"/>
    <property type="match status" value="1"/>
</dbReference>
<feature type="domain" description="Glycosyltransferase 2-like" evidence="2">
    <location>
        <begin position="149"/>
        <end position="326"/>
    </location>
</feature>
<dbReference type="InterPro" id="IPR001173">
    <property type="entry name" value="Glyco_trans_2-like"/>
</dbReference>
<evidence type="ECO:0000259" key="2">
    <source>
        <dbReference type="Pfam" id="PF00535"/>
    </source>
</evidence>
<dbReference type="Proteomes" id="UP000623608">
    <property type="component" value="Unassembled WGS sequence"/>
</dbReference>
<accession>A0A919NX84</accession>
<organism evidence="3 4">
    <name type="scientific">Paractinoplanes tereljensis</name>
    <dbReference type="NCBI Taxonomy" id="571912"/>
    <lineage>
        <taxon>Bacteria</taxon>
        <taxon>Bacillati</taxon>
        <taxon>Actinomycetota</taxon>
        <taxon>Actinomycetes</taxon>
        <taxon>Micromonosporales</taxon>
        <taxon>Micromonosporaceae</taxon>
        <taxon>Paractinoplanes</taxon>
    </lineage>
</organism>
<feature type="region of interest" description="Disordered" evidence="1">
    <location>
        <begin position="447"/>
        <end position="472"/>
    </location>
</feature>
<name>A0A919NX84_9ACTN</name>
<reference evidence="3" key="1">
    <citation type="submission" date="2021-01" db="EMBL/GenBank/DDBJ databases">
        <title>Whole genome shotgun sequence of Actinoplanes tereljensis NBRC 105297.</title>
        <authorList>
            <person name="Komaki H."/>
            <person name="Tamura T."/>
        </authorList>
    </citation>
    <scope>NUCLEOTIDE SEQUENCE</scope>
    <source>
        <strain evidence="3">NBRC 105297</strain>
    </source>
</reference>
<dbReference type="Gene3D" id="3.90.550.10">
    <property type="entry name" value="Spore Coat Polysaccharide Biosynthesis Protein SpsA, Chain A"/>
    <property type="match status" value="1"/>
</dbReference>
<evidence type="ECO:0000256" key="1">
    <source>
        <dbReference type="SAM" id="MobiDB-lite"/>
    </source>
</evidence>
<gene>
    <name evidence="3" type="ORF">Ate02nite_87380</name>
</gene>
<dbReference type="InterPro" id="IPR029044">
    <property type="entry name" value="Nucleotide-diphossugar_trans"/>
</dbReference>
<sequence>MSDRGVGRPGAVSDGGLGRPWRPVRRAEALLTAPPITPTAADLPAVVLDLDLADPLPSVPAVHTDGRRVRQAWALVRLFTEPLGTVLVDVPGTGLRPAALGIAIEAALGPALRDRLGDLPLPIDGHVPATEPAFLAGRRAILATAPHLTVVVCTRDRPGALARCLDSLLVQDYPAYRVLVVDNAPTSDATAEVVRSAARRGPVDYLREPTPGLSHARNAAVRAAPGRILAWLDDDEVADPHWLAEVARALAAHPEADVVAGVALPAELETRAQLWFEQFGGHSKRRGFTPDIFGPHTARRQSPLYPVPPFATGANMVFRPGVLERIGLFDTALGAGTPARAAEDTLAFTRVLLAGGTIVYQPTALTYRYHDRDLNGLRHQIAGHGTGLAAACTGLLLSRPTLLWRALSLIPRALRDLAARRPPPAETPLDEFPRDLRRAERRGMLSGPSAYLKGRRQAKRTTADNPLVRSHL</sequence>
<comment type="caution">
    <text evidence="3">The sequence shown here is derived from an EMBL/GenBank/DDBJ whole genome shotgun (WGS) entry which is preliminary data.</text>
</comment>
<dbReference type="SUPFAM" id="SSF53448">
    <property type="entry name" value="Nucleotide-diphospho-sugar transferases"/>
    <property type="match status" value="1"/>
</dbReference>
<dbReference type="RefSeq" id="WP_239148137.1">
    <property type="nucleotide sequence ID" value="NZ_BOMY01000055.1"/>
</dbReference>